<keyword evidence="2" id="KW-1185">Reference proteome</keyword>
<sequence length="163" mass="17530">MREAGVTSNTTEGIRCDLIGSDVCPEPSMHVFESASAEASYGVASIWALQQYMTTVYQFLEGDEGGPLVDSGFLNQTVPRSAKPILINILNEFGDPIATQLTTIIASSIPIKQQTFIIPTEAQAQQIVGQTVGYLLQWLMTDWIDGGFTSLAAEGNLISILGD</sequence>
<dbReference type="OrthoDB" id="5333976at2759"/>
<name>A0A8H3J610_9LECA</name>
<dbReference type="EMBL" id="CAJPDT010000145">
    <property type="protein sequence ID" value="CAF9941295.1"/>
    <property type="molecule type" value="Genomic_DNA"/>
</dbReference>
<proteinExistence type="predicted"/>
<dbReference type="AlphaFoldDB" id="A0A8H3J610"/>
<gene>
    <name evidence="1" type="ORF">IMSHALPRED_002511</name>
</gene>
<evidence type="ECO:0000313" key="1">
    <source>
        <dbReference type="EMBL" id="CAF9941295.1"/>
    </source>
</evidence>
<protein>
    <submittedName>
        <fullName evidence="1">Uncharacterized protein</fullName>
    </submittedName>
</protein>
<organism evidence="1 2">
    <name type="scientific">Imshaugia aleurites</name>
    <dbReference type="NCBI Taxonomy" id="172621"/>
    <lineage>
        <taxon>Eukaryota</taxon>
        <taxon>Fungi</taxon>
        <taxon>Dikarya</taxon>
        <taxon>Ascomycota</taxon>
        <taxon>Pezizomycotina</taxon>
        <taxon>Lecanoromycetes</taxon>
        <taxon>OSLEUM clade</taxon>
        <taxon>Lecanoromycetidae</taxon>
        <taxon>Lecanorales</taxon>
        <taxon>Lecanorineae</taxon>
        <taxon>Parmeliaceae</taxon>
        <taxon>Imshaugia</taxon>
    </lineage>
</organism>
<reference evidence="1" key="1">
    <citation type="submission" date="2021-03" db="EMBL/GenBank/DDBJ databases">
        <authorList>
            <person name="Tagirdzhanova G."/>
        </authorList>
    </citation>
    <scope>NUCLEOTIDE SEQUENCE</scope>
</reference>
<accession>A0A8H3J610</accession>
<evidence type="ECO:0000313" key="2">
    <source>
        <dbReference type="Proteomes" id="UP000664534"/>
    </source>
</evidence>
<comment type="caution">
    <text evidence="1">The sequence shown here is derived from an EMBL/GenBank/DDBJ whole genome shotgun (WGS) entry which is preliminary data.</text>
</comment>
<dbReference type="Proteomes" id="UP000664534">
    <property type="component" value="Unassembled WGS sequence"/>
</dbReference>